<protein>
    <submittedName>
        <fullName evidence="1">Uncharacterized protein</fullName>
    </submittedName>
</protein>
<dbReference type="EMBL" id="BK015631">
    <property type="protein sequence ID" value="DAE16842.1"/>
    <property type="molecule type" value="Genomic_DNA"/>
</dbReference>
<accession>A0A8S5QD18</accession>
<organism evidence="1">
    <name type="scientific">Siphoviridae sp. ctVii20</name>
    <dbReference type="NCBI Taxonomy" id="2825533"/>
    <lineage>
        <taxon>Viruses</taxon>
        <taxon>Duplodnaviria</taxon>
        <taxon>Heunggongvirae</taxon>
        <taxon>Uroviricota</taxon>
        <taxon>Caudoviricetes</taxon>
    </lineage>
</organism>
<evidence type="ECO:0000313" key="1">
    <source>
        <dbReference type="EMBL" id="DAE16842.1"/>
    </source>
</evidence>
<sequence length="44" mass="5483">MEREYLVYCRERKGFLPFKRIILWRNSPLLRRRGFCCISNLHPN</sequence>
<reference evidence="1" key="1">
    <citation type="journal article" date="2021" name="Proc. Natl. Acad. Sci. U.S.A.">
        <title>A Catalog of Tens of Thousands of Viruses from Human Metagenomes Reveals Hidden Associations with Chronic Diseases.</title>
        <authorList>
            <person name="Tisza M.J."/>
            <person name="Buck C.B."/>
        </authorList>
    </citation>
    <scope>NUCLEOTIDE SEQUENCE</scope>
    <source>
        <strain evidence="1">CtVii20</strain>
    </source>
</reference>
<name>A0A8S5QD18_9CAUD</name>
<proteinExistence type="predicted"/>